<comment type="caution">
    <text evidence="2">The sequence shown here is derived from an EMBL/GenBank/DDBJ whole genome shotgun (WGS) entry which is preliminary data.</text>
</comment>
<dbReference type="Proteomes" id="UP001642540">
    <property type="component" value="Unassembled WGS sequence"/>
</dbReference>
<evidence type="ECO:0000256" key="1">
    <source>
        <dbReference type="SAM" id="Phobius"/>
    </source>
</evidence>
<gene>
    <name evidence="2" type="ORF">ODALV1_LOCUS29010</name>
</gene>
<accession>A0ABP1S2E6</accession>
<feature type="transmembrane region" description="Helical" evidence="1">
    <location>
        <begin position="6"/>
        <end position="30"/>
    </location>
</feature>
<organism evidence="2 3">
    <name type="scientific">Orchesella dallaii</name>
    <dbReference type="NCBI Taxonomy" id="48710"/>
    <lineage>
        <taxon>Eukaryota</taxon>
        <taxon>Metazoa</taxon>
        <taxon>Ecdysozoa</taxon>
        <taxon>Arthropoda</taxon>
        <taxon>Hexapoda</taxon>
        <taxon>Collembola</taxon>
        <taxon>Entomobryomorpha</taxon>
        <taxon>Entomobryoidea</taxon>
        <taxon>Orchesellidae</taxon>
        <taxon>Orchesellinae</taxon>
        <taxon>Orchesella</taxon>
    </lineage>
</organism>
<keyword evidence="1" id="KW-0472">Membrane</keyword>
<keyword evidence="3" id="KW-1185">Reference proteome</keyword>
<reference evidence="2 3" key="1">
    <citation type="submission" date="2024-08" db="EMBL/GenBank/DDBJ databases">
        <authorList>
            <person name="Cucini C."/>
            <person name="Frati F."/>
        </authorList>
    </citation>
    <scope>NUCLEOTIDE SEQUENCE [LARGE SCALE GENOMIC DNA]</scope>
</reference>
<dbReference type="EMBL" id="CAXLJM020000148">
    <property type="protein sequence ID" value="CAL8142315.1"/>
    <property type="molecule type" value="Genomic_DNA"/>
</dbReference>
<name>A0ABP1S2E6_9HEXA</name>
<protein>
    <submittedName>
        <fullName evidence="2">Uncharacterized protein</fullName>
    </submittedName>
</protein>
<proteinExistence type="predicted"/>
<evidence type="ECO:0000313" key="3">
    <source>
        <dbReference type="Proteomes" id="UP001642540"/>
    </source>
</evidence>
<keyword evidence="1" id="KW-1133">Transmembrane helix</keyword>
<keyword evidence="1" id="KW-0812">Transmembrane</keyword>
<evidence type="ECO:0000313" key="2">
    <source>
        <dbReference type="EMBL" id="CAL8142315.1"/>
    </source>
</evidence>
<sequence length="111" mass="12706">MVLPIEVQILIVIFGIIVLLVIIYLGYVWYLKKFRGYRFENGVPDVSIMRPSNVGSASMKHFSVAPFRASQINLNYTDKSGLLQKQQRRPHTFPLTSKISNLPEIRVEEVA</sequence>